<keyword evidence="3" id="KW-1185">Reference proteome</keyword>
<dbReference type="Proteomes" id="UP000299102">
    <property type="component" value="Unassembled WGS sequence"/>
</dbReference>
<sequence>MVNVAPVRPQRKSTTGLTRQVANKQVNQKNSRSSLGLCVDRWAHGVGFLRHTEPGPYTHRALAFDYAAFGALLESQRYNNGVFERDGARVAPWSPRVGVEAPMASRLVAGGCAQIASDTTARPVSANPSVTFRFGCTASFDVTCSRRGQATQFGVQGHLKVTQSQQCSARGEREAQSKPQGPRGGSSIKAFLRLPTPPDIRLCIEVACLN</sequence>
<comment type="caution">
    <text evidence="2">The sequence shown here is derived from an EMBL/GenBank/DDBJ whole genome shotgun (WGS) entry which is preliminary data.</text>
</comment>
<organism evidence="2 3">
    <name type="scientific">Eumeta variegata</name>
    <name type="common">Bagworm moth</name>
    <name type="synonym">Eumeta japonica</name>
    <dbReference type="NCBI Taxonomy" id="151549"/>
    <lineage>
        <taxon>Eukaryota</taxon>
        <taxon>Metazoa</taxon>
        <taxon>Ecdysozoa</taxon>
        <taxon>Arthropoda</taxon>
        <taxon>Hexapoda</taxon>
        <taxon>Insecta</taxon>
        <taxon>Pterygota</taxon>
        <taxon>Neoptera</taxon>
        <taxon>Endopterygota</taxon>
        <taxon>Lepidoptera</taxon>
        <taxon>Glossata</taxon>
        <taxon>Ditrysia</taxon>
        <taxon>Tineoidea</taxon>
        <taxon>Psychidae</taxon>
        <taxon>Oiketicinae</taxon>
        <taxon>Eumeta</taxon>
    </lineage>
</organism>
<proteinExistence type="predicted"/>
<accession>A0A4C1XMC8</accession>
<evidence type="ECO:0000313" key="3">
    <source>
        <dbReference type="Proteomes" id="UP000299102"/>
    </source>
</evidence>
<dbReference type="AlphaFoldDB" id="A0A4C1XMC8"/>
<evidence type="ECO:0000256" key="1">
    <source>
        <dbReference type="SAM" id="MobiDB-lite"/>
    </source>
</evidence>
<reference evidence="2 3" key="1">
    <citation type="journal article" date="2019" name="Commun. Biol.">
        <title>The bagworm genome reveals a unique fibroin gene that provides high tensile strength.</title>
        <authorList>
            <person name="Kono N."/>
            <person name="Nakamura H."/>
            <person name="Ohtoshi R."/>
            <person name="Tomita M."/>
            <person name="Numata K."/>
            <person name="Arakawa K."/>
        </authorList>
    </citation>
    <scope>NUCLEOTIDE SEQUENCE [LARGE SCALE GENOMIC DNA]</scope>
</reference>
<evidence type="ECO:0000313" key="2">
    <source>
        <dbReference type="EMBL" id="GBP65076.1"/>
    </source>
</evidence>
<feature type="compositionally biased region" description="Polar residues" evidence="1">
    <location>
        <begin position="12"/>
        <end position="26"/>
    </location>
</feature>
<feature type="region of interest" description="Disordered" evidence="1">
    <location>
        <begin position="167"/>
        <end position="191"/>
    </location>
</feature>
<protein>
    <submittedName>
        <fullName evidence="2">Uncharacterized protein</fullName>
    </submittedName>
</protein>
<feature type="region of interest" description="Disordered" evidence="1">
    <location>
        <begin position="1"/>
        <end position="26"/>
    </location>
</feature>
<gene>
    <name evidence="2" type="ORF">EVAR_46870_1</name>
</gene>
<name>A0A4C1XMC8_EUMVA</name>
<dbReference type="EMBL" id="BGZK01000918">
    <property type="protein sequence ID" value="GBP65076.1"/>
    <property type="molecule type" value="Genomic_DNA"/>
</dbReference>